<dbReference type="InterPro" id="IPR003959">
    <property type="entry name" value="ATPase_AAA_core"/>
</dbReference>
<keyword evidence="1" id="KW-0067">ATP-binding</keyword>
<comment type="similarity">
    <text evidence="1">Belongs to the AAA ATPase family.</text>
</comment>
<dbReference type="Gene3D" id="3.40.50.300">
    <property type="entry name" value="P-loop containing nucleotide triphosphate hydrolases"/>
    <property type="match status" value="1"/>
</dbReference>
<feature type="domain" description="Fungal-type protein kinase" evidence="4">
    <location>
        <begin position="1"/>
        <end position="218"/>
    </location>
</feature>
<dbReference type="InterPro" id="IPR040976">
    <property type="entry name" value="Pkinase_fungal"/>
</dbReference>
<dbReference type="EMBL" id="JAZAVK010000220">
    <property type="protein sequence ID" value="KAK7416064.1"/>
    <property type="molecule type" value="Genomic_DNA"/>
</dbReference>
<evidence type="ECO:0000313" key="6">
    <source>
        <dbReference type="Proteomes" id="UP001498421"/>
    </source>
</evidence>
<sequence>MELWIIDRSGPYSSGPFDIHDEPDKFARAFVGYATMDDDVMGLDTFIERENGHRYITLDDASGDETRIRLAKAMVRQRAIVCRGTTCYETRNSHVAKLSWASDKRKLEVEQLKLAEERGFRNDAVHFDDQPSATASANTSGNKPKSSSDNTSDNASRSKRRRSNSQKSKLATECNDQLSIARNKPSLYTPGEDLWENRIYSCLVVSPAGRVISDFKTIRGTAGPELADGCKGMLIDLDLAKVRDSGPSGARHQTGTMQFMAVEVLRKAGTGKSSLSLSVAGRFGLDIYAVSVSTVSDRSLEDLFAQLPPKCVVLLEDIDAAGATHSRDAGGENAHERGNPADTKSVTPSGLLNAIDGVASQEGRLLIMTTNHIEKLDGALIRPGRIDTQIKFQLVDRDLATQIYHFVFEQPD</sequence>
<dbReference type="Pfam" id="PF00004">
    <property type="entry name" value="AAA"/>
    <property type="match status" value="1"/>
</dbReference>
<dbReference type="SUPFAM" id="SSF52540">
    <property type="entry name" value="P-loop containing nucleoside triphosphate hydrolases"/>
    <property type="match status" value="1"/>
</dbReference>
<feature type="region of interest" description="Disordered" evidence="2">
    <location>
        <begin position="324"/>
        <end position="347"/>
    </location>
</feature>
<evidence type="ECO:0000259" key="4">
    <source>
        <dbReference type="Pfam" id="PF17667"/>
    </source>
</evidence>
<evidence type="ECO:0000256" key="2">
    <source>
        <dbReference type="SAM" id="MobiDB-lite"/>
    </source>
</evidence>
<evidence type="ECO:0000259" key="3">
    <source>
        <dbReference type="Pfam" id="PF00004"/>
    </source>
</evidence>
<dbReference type="Proteomes" id="UP001498421">
    <property type="component" value="Unassembled WGS sequence"/>
</dbReference>
<comment type="caution">
    <text evidence="5">The sequence shown here is derived from an EMBL/GenBank/DDBJ whole genome shotgun (WGS) entry which is preliminary data.</text>
</comment>
<protein>
    <recommendedName>
        <fullName evidence="7">ATPase AAA-type core domain-containing protein</fullName>
    </recommendedName>
</protein>
<dbReference type="PROSITE" id="PS00674">
    <property type="entry name" value="AAA"/>
    <property type="match status" value="1"/>
</dbReference>
<gene>
    <name evidence="5" type="ORF">QQZ08_012146</name>
</gene>
<feature type="compositionally biased region" description="Basic and acidic residues" evidence="2">
    <location>
        <begin position="325"/>
        <end position="339"/>
    </location>
</feature>
<dbReference type="PANTHER" id="PTHR38248">
    <property type="entry name" value="FUNK1 6"/>
    <property type="match status" value="1"/>
</dbReference>
<feature type="compositionally biased region" description="Polar residues" evidence="2">
    <location>
        <begin position="131"/>
        <end position="155"/>
    </location>
</feature>
<organism evidence="5 6">
    <name type="scientific">Neonectria magnoliae</name>
    <dbReference type="NCBI Taxonomy" id="2732573"/>
    <lineage>
        <taxon>Eukaryota</taxon>
        <taxon>Fungi</taxon>
        <taxon>Dikarya</taxon>
        <taxon>Ascomycota</taxon>
        <taxon>Pezizomycotina</taxon>
        <taxon>Sordariomycetes</taxon>
        <taxon>Hypocreomycetidae</taxon>
        <taxon>Hypocreales</taxon>
        <taxon>Nectriaceae</taxon>
        <taxon>Neonectria</taxon>
    </lineage>
</organism>
<reference evidence="5 6" key="1">
    <citation type="journal article" date="2025" name="Microbiol. Resour. Announc.">
        <title>Draft genome sequences for Neonectria magnoliae and Neonectria punicea, canker pathogens of Liriodendron tulipifera and Acer saccharum in West Virginia.</title>
        <authorList>
            <person name="Petronek H.M."/>
            <person name="Kasson M.T."/>
            <person name="Metheny A.M."/>
            <person name="Stauder C.M."/>
            <person name="Lovett B."/>
            <person name="Lynch S.C."/>
            <person name="Garnas J.R."/>
            <person name="Kasson L.R."/>
            <person name="Stajich J.E."/>
        </authorList>
    </citation>
    <scope>NUCLEOTIDE SEQUENCE [LARGE SCALE GENOMIC DNA]</scope>
    <source>
        <strain evidence="5 6">NRRL 64651</strain>
    </source>
</reference>
<dbReference type="Pfam" id="PF17667">
    <property type="entry name" value="Pkinase_fungal"/>
    <property type="match status" value="2"/>
</dbReference>
<keyword evidence="6" id="KW-1185">Reference proteome</keyword>
<dbReference type="InterPro" id="IPR003960">
    <property type="entry name" value="ATPase_AAA_CS"/>
</dbReference>
<feature type="domain" description="ATPase AAA-type core" evidence="3">
    <location>
        <begin position="268"/>
        <end position="393"/>
    </location>
</feature>
<name>A0ABR1H4M6_9HYPO</name>
<proteinExistence type="inferred from homology"/>
<evidence type="ECO:0000313" key="5">
    <source>
        <dbReference type="EMBL" id="KAK7416064.1"/>
    </source>
</evidence>
<feature type="region of interest" description="Disordered" evidence="2">
    <location>
        <begin position="123"/>
        <end position="175"/>
    </location>
</feature>
<evidence type="ECO:0000256" key="1">
    <source>
        <dbReference type="RuleBase" id="RU003651"/>
    </source>
</evidence>
<dbReference type="PANTHER" id="PTHR38248:SF2">
    <property type="entry name" value="FUNK1 11"/>
    <property type="match status" value="1"/>
</dbReference>
<dbReference type="InterPro" id="IPR027417">
    <property type="entry name" value="P-loop_NTPase"/>
</dbReference>
<evidence type="ECO:0008006" key="7">
    <source>
        <dbReference type="Google" id="ProtNLM"/>
    </source>
</evidence>
<feature type="domain" description="Fungal-type protein kinase" evidence="4">
    <location>
        <begin position="228"/>
        <end position="267"/>
    </location>
</feature>
<keyword evidence="1" id="KW-0547">Nucleotide-binding</keyword>
<accession>A0ABR1H4M6</accession>